<proteinExistence type="predicted"/>
<dbReference type="AlphaFoldDB" id="A0A4C1Y989"/>
<evidence type="ECO:0000313" key="1">
    <source>
        <dbReference type="EMBL" id="GBP71903.1"/>
    </source>
</evidence>
<sequence length="69" mass="7737">MSIATQARNAAGLCVCVRMHALRVFLFVFEREKRSVYRLWGLVPVGGHGKVLSFAAEESILMYSSKYAN</sequence>
<keyword evidence="2" id="KW-1185">Reference proteome</keyword>
<dbReference type="EMBL" id="BGZK01001125">
    <property type="protein sequence ID" value="GBP71903.1"/>
    <property type="molecule type" value="Genomic_DNA"/>
</dbReference>
<evidence type="ECO:0000313" key="2">
    <source>
        <dbReference type="Proteomes" id="UP000299102"/>
    </source>
</evidence>
<organism evidence="1 2">
    <name type="scientific">Eumeta variegata</name>
    <name type="common">Bagworm moth</name>
    <name type="synonym">Eumeta japonica</name>
    <dbReference type="NCBI Taxonomy" id="151549"/>
    <lineage>
        <taxon>Eukaryota</taxon>
        <taxon>Metazoa</taxon>
        <taxon>Ecdysozoa</taxon>
        <taxon>Arthropoda</taxon>
        <taxon>Hexapoda</taxon>
        <taxon>Insecta</taxon>
        <taxon>Pterygota</taxon>
        <taxon>Neoptera</taxon>
        <taxon>Endopterygota</taxon>
        <taxon>Lepidoptera</taxon>
        <taxon>Glossata</taxon>
        <taxon>Ditrysia</taxon>
        <taxon>Tineoidea</taxon>
        <taxon>Psychidae</taxon>
        <taxon>Oiketicinae</taxon>
        <taxon>Eumeta</taxon>
    </lineage>
</organism>
<name>A0A4C1Y989_EUMVA</name>
<dbReference type="Proteomes" id="UP000299102">
    <property type="component" value="Unassembled WGS sequence"/>
</dbReference>
<reference evidence="1 2" key="1">
    <citation type="journal article" date="2019" name="Commun. Biol.">
        <title>The bagworm genome reveals a unique fibroin gene that provides high tensile strength.</title>
        <authorList>
            <person name="Kono N."/>
            <person name="Nakamura H."/>
            <person name="Ohtoshi R."/>
            <person name="Tomita M."/>
            <person name="Numata K."/>
            <person name="Arakawa K."/>
        </authorList>
    </citation>
    <scope>NUCLEOTIDE SEQUENCE [LARGE SCALE GENOMIC DNA]</scope>
</reference>
<gene>
    <name evidence="1" type="ORF">EVAR_56060_1</name>
</gene>
<comment type="caution">
    <text evidence="1">The sequence shown here is derived from an EMBL/GenBank/DDBJ whole genome shotgun (WGS) entry which is preliminary data.</text>
</comment>
<accession>A0A4C1Y989</accession>
<protein>
    <submittedName>
        <fullName evidence="1">Uncharacterized protein</fullName>
    </submittedName>
</protein>